<name>Q8VT30_ENTFL</name>
<evidence type="ECO:0000313" key="1">
    <source>
        <dbReference type="EMBL" id="AAL59465.1"/>
    </source>
</evidence>
<reference evidence="2" key="2">
    <citation type="submission" date="2010-05" db="EMBL/GenBank/DDBJ databases">
        <title>Characterization of the Vancomycin-resistant Enterococci isolated from Human Patients and Livestock in Taiwan: High Incidence of Multiple-Drug Resistant Pheromone Responsive Plasmids and Evidence of Transmission of VRE from Livestock to Human.</title>
        <authorList>
            <person name="Tomita H."/>
            <person name="Lu J."/>
            <person name="Ike Y."/>
        </authorList>
    </citation>
    <scope>NUCLEOTIDE SEQUENCE</scope>
    <source>
        <plasmid evidence="2">pTW9</plasmid>
    </source>
</reference>
<dbReference type="EMBL" id="AB563188">
    <property type="protein sequence ID" value="BAJ34874.1"/>
    <property type="molecule type" value="Genomic_DNA"/>
</dbReference>
<protein>
    <submittedName>
        <fullName evidence="1">Uncharacterized protein</fullName>
    </submittedName>
</protein>
<accession>Q8VT30</accession>
<reference evidence="1" key="1">
    <citation type="journal article" date="2001" name="Plasmid">
        <title>Completion of the nucleotide sequence of the Enterococcus faecalis conjugative virulence plasmid pAD1 and identification of a second transfer origin.</title>
        <authorList>
            <person name="Francia M.V."/>
            <person name="Haas W."/>
            <person name="Wirth R."/>
            <person name="Samberger E."/>
            <person name="Muscholl-Silberhorn A."/>
            <person name="Gilmore M.S."/>
            <person name="Ike Y."/>
            <person name="Weaver K.E."/>
            <person name="An F.Y."/>
            <person name="Clewell D.B."/>
        </authorList>
    </citation>
    <scope>NUCLEOTIDE SEQUENCE</scope>
    <source>
        <strain evidence="1">DS16</strain>
        <plasmid evidence="1">pAD1</plasmid>
    </source>
</reference>
<proteinExistence type="predicted"/>
<geneLocation type="plasmid" evidence="2">
    <name>pTW9</name>
</geneLocation>
<evidence type="ECO:0000313" key="2">
    <source>
        <dbReference type="EMBL" id="BAJ34874.1"/>
    </source>
</evidence>
<dbReference type="EMBL" id="AH011360">
    <property type="protein sequence ID" value="AAL59465.1"/>
    <property type="molecule type" value="Genomic_DNA"/>
</dbReference>
<organism evidence="1">
    <name type="scientific">Enterococcus faecalis</name>
    <name type="common">Streptococcus faecalis</name>
    <dbReference type="NCBI Taxonomy" id="1351"/>
    <lineage>
        <taxon>Bacteria</taxon>
        <taxon>Bacillati</taxon>
        <taxon>Bacillota</taxon>
        <taxon>Bacilli</taxon>
        <taxon>Lactobacillales</taxon>
        <taxon>Enterococcaceae</taxon>
        <taxon>Enterococcus</taxon>
    </lineage>
</organism>
<dbReference type="AlphaFoldDB" id="Q8VT30"/>
<sequence length="136" mass="16005">MQTFRNGQKASPFYRFWKYVHTHHLTFDWIATVIKLYYQFYYSIKSLVLLAIQGFLHKEESREKSCFFLTPTATAVRKKALFHKAKVKNIPVKNFFSDVRTVSRSLFRFQAVPFAVCNVLFTVCYSTIASRKNKGI</sequence>
<keyword evidence="1" id="KW-0614">Plasmid</keyword>
<geneLocation type="plasmid" evidence="1">
    <name>pAD1</name>
</geneLocation>